<comment type="caution">
    <text evidence="3">The sequence shown here is derived from an EMBL/GenBank/DDBJ whole genome shotgun (WGS) entry which is preliminary data.</text>
</comment>
<dbReference type="GO" id="GO:0016746">
    <property type="term" value="F:acyltransferase activity"/>
    <property type="evidence" value="ECO:0007669"/>
    <property type="project" value="InterPro"/>
</dbReference>
<dbReference type="AlphaFoldDB" id="A0A417XZC7"/>
<organism evidence="3 4">
    <name type="scientific">Nocardioides immobilis</name>
    <dbReference type="NCBI Taxonomy" id="2049295"/>
    <lineage>
        <taxon>Bacteria</taxon>
        <taxon>Bacillati</taxon>
        <taxon>Actinomycetota</taxon>
        <taxon>Actinomycetes</taxon>
        <taxon>Propionibacteriales</taxon>
        <taxon>Nocardioidaceae</taxon>
        <taxon>Nocardioides</taxon>
    </lineage>
</organism>
<name>A0A417XZC7_9ACTN</name>
<dbReference type="InterPro" id="IPR016039">
    <property type="entry name" value="Thiolase-like"/>
</dbReference>
<dbReference type="SUPFAM" id="SSF53901">
    <property type="entry name" value="Thiolase-like"/>
    <property type="match status" value="1"/>
</dbReference>
<evidence type="ECO:0000313" key="3">
    <source>
        <dbReference type="EMBL" id="RHW25707.1"/>
    </source>
</evidence>
<keyword evidence="4" id="KW-1185">Reference proteome</keyword>
<dbReference type="RefSeq" id="WP_118926674.1">
    <property type="nucleotide sequence ID" value="NZ_QXGH01000022.1"/>
</dbReference>
<protein>
    <submittedName>
        <fullName evidence="3">Hydroxymethylglutaryl-CoA synthase</fullName>
    </submittedName>
</protein>
<feature type="domain" description="ChsH2 C-terminal OB-fold" evidence="1">
    <location>
        <begin position="378"/>
        <end position="437"/>
    </location>
</feature>
<dbReference type="SUPFAM" id="SSF50249">
    <property type="entry name" value="Nucleic acid-binding proteins"/>
    <property type="match status" value="1"/>
</dbReference>
<dbReference type="InterPro" id="IPR022002">
    <property type="entry name" value="ChsH2_Znr"/>
</dbReference>
<dbReference type="Gene3D" id="3.40.47.10">
    <property type="match status" value="1"/>
</dbReference>
<dbReference type="Pfam" id="PF12172">
    <property type="entry name" value="zf-ChsH2"/>
    <property type="match status" value="1"/>
</dbReference>
<proteinExistence type="predicted"/>
<dbReference type="Pfam" id="PF01796">
    <property type="entry name" value="OB_ChsH2_C"/>
    <property type="match status" value="1"/>
</dbReference>
<dbReference type="Proteomes" id="UP000283644">
    <property type="component" value="Unassembled WGS sequence"/>
</dbReference>
<evidence type="ECO:0000259" key="2">
    <source>
        <dbReference type="Pfam" id="PF12172"/>
    </source>
</evidence>
<feature type="domain" description="ChsH2 rubredoxin-like zinc ribbon" evidence="2">
    <location>
        <begin position="343"/>
        <end position="367"/>
    </location>
</feature>
<dbReference type="OrthoDB" id="8771453at2"/>
<dbReference type="EMBL" id="QXGH01000022">
    <property type="protein sequence ID" value="RHW25707.1"/>
    <property type="molecule type" value="Genomic_DNA"/>
</dbReference>
<accession>A0A417XZC7</accession>
<gene>
    <name evidence="3" type="ORF">D0Z08_18195</name>
</gene>
<reference evidence="3 4" key="1">
    <citation type="submission" date="2018-09" db="EMBL/GenBank/DDBJ databases">
        <title>Genome sequencing of Nocardioides immobilis CCTCC AB 2017083 for comparison to Nocardioides silvaticus.</title>
        <authorList>
            <person name="Li C."/>
            <person name="Wang G."/>
        </authorList>
    </citation>
    <scope>NUCLEOTIDE SEQUENCE [LARGE SCALE GENOMIC DNA]</scope>
    <source>
        <strain evidence="3 4">CCTCC AB 2017083</strain>
    </source>
</reference>
<evidence type="ECO:0000259" key="1">
    <source>
        <dbReference type="Pfam" id="PF01796"/>
    </source>
</evidence>
<sequence length="461" mass="47668">MSAGPDGSIGILSYASYLPVYRLDRDSGVRGPRVVASFDEDATTMAVEAARAALGEHAPGSVWWASTSPPYLDKTNAAAVHAALRLSPEAVAADLVGSARSTFAAVRGALGGGGLVVASDVRVGKPGSLDERAGADGAAAIVLGDGELIAEVLAIVGATEELLDRWREPSGVTGSQWEERFGFERYAALVRSTAARALDAAGLTEADHVVLTSGNAAVTKRAGTLVKGAKSTTGSPAGFLGAADPLLGLAAVLDVAGPDETVLVVSAVDGCDALVLRTTDLLPARRQPRPVSSQLEGGRAVPYTTYLAWRGLLDRELPRRPEPDRPAGPPSARGAGWKFGFAGSRCTGCGFVHLPPLRVCRRCGATDAMEDVAGAELTGTVATFTIDRLAYSPSPPVVDVVVDFDGPGGPAGRTSLEVADADPETVDVGARVDLVFRRLFTAGGVHNYFWKARVLSGQEES</sequence>
<dbReference type="InterPro" id="IPR002878">
    <property type="entry name" value="ChsH2_C"/>
</dbReference>
<evidence type="ECO:0000313" key="4">
    <source>
        <dbReference type="Proteomes" id="UP000283644"/>
    </source>
</evidence>
<dbReference type="InterPro" id="IPR012340">
    <property type="entry name" value="NA-bd_OB-fold"/>
</dbReference>